<dbReference type="eggNOG" id="ENOG502QVYD">
    <property type="taxonomic scope" value="Eukaryota"/>
</dbReference>
<evidence type="ECO:0000256" key="1">
    <source>
        <dbReference type="SAM" id="MobiDB-lite"/>
    </source>
</evidence>
<feature type="transmembrane region" description="Helical" evidence="2">
    <location>
        <begin position="297"/>
        <end position="316"/>
    </location>
</feature>
<reference evidence="3 4" key="1">
    <citation type="submission" date="2012-08" db="EMBL/GenBank/DDBJ databases">
        <title>Oryza genome evolution.</title>
        <authorList>
            <person name="Wing R.A."/>
        </authorList>
    </citation>
    <scope>NUCLEOTIDE SEQUENCE</scope>
</reference>
<feature type="compositionally biased region" description="Low complexity" evidence="1">
    <location>
        <begin position="33"/>
        <end position="57"/>
    </location>
</feature>
<dbReference type="InterPro" id="IPR016606">
    <property type="entry name" value="UCP012943"/>
</dbReference>
<evidence type="ECO:0000256" key="2">
    <source>
        <dbReference type="SAM" id="Phobius"/>
    </source>
</evidence>
<dbReference type="PANTHER" id="PTHR33625:SF7">
    <property type="entry name" value="OS02G0657700 PROTEIN"/>
    <property type="match status" value="1"/>
</dbReference>
<proteinExistence type="predicted"/>
<dbReference type="STRING" id="77586.A0A0D9VJ37"/>
<feature type="region of interest" description="Disordered" evidence="1">
    <location>
        <begin position="148"/>
        <end position="168"/>
    </location>
</feature>
<dbReference type="PIRSF" id="PIRSF012943">
    <property type="entry name" value="UCP012943"/>
    <property type="match status" value="1"/>
</dbReference>
<dbReference type="Gramene" id="LPERR02G21610.1">
    <property type="protein sequence ID" value="LPERR02G21610.1"/>
    <property type="gene ID" value="LPERR02G21610"/>
</dbReference>
<name>A0A0D9VJ37_9ORYZ</name>
<keyword evidence="2" id="KW-0812">Transmembrane</keyword>
<keyword evidence="4" id="KW-1185">Reference proteome</keyword>
<dbReference type="AlphaFoldDB" id="A0A0D9VJ37"/>
<feature type="compositionally biased region" description="Low complexity" evidence="1">
    <location>
        <begin position="154"/>
        <end position="167"/>
    </location>
</feature>
<organism evidence="3 4">
    <name type="scientific">Leersia perrieri</name>
    <dbReference type="NCBI Taxonomy" id="77586"/>
    <lineage>
        <taxon>Eukaryota</taxon>
        <taxon>Viridiplantae</taxon>
        <taxon>Streptophyta</taxon>
        <taxon>Embryophyta</taxon>
        <taxon>Tracheophyta</taxon>
        <taxon>Spermatophyta</taxon>
        <taxon>Magnoliopsida</taxon>
        <taxon>Liliopsida</taxon>
        <taxon>Poales</taxon>
        <taxon>Poaceae</taxon>
        <taxon>BOP clade</taxon>
        <taxon>Oryzoideae</taxon>
        <taxon>Oryzeae</taxon>
        <taxon>Oryzinae</taxon>
        <taxon>Leersia</taxon>
    </lineage>
</organism>
<feature type="region of interest" description="Disordered" evidence="1">
    <location>
        <begin position="14"/>
        <end position="68"/>
    </location>
</feature>
<evidence type="ECO:0000313" key="4">
    <source>
        <dbReference type="Proteomes" id="UP000032180"/>
    </source>
</evidence>
<keyword evidence="2" id="KW-1133">Transmembrane helix</keyword>
<reference evidence="3" key="3">
    <citation type="submission" date="2015-04" db="UniProtKB">
        <authorList>
            <consortium name="EnsemblPlants"/>
        </authorList>
    </citation>
    <scope>IDENTIFICATION</scope>
</reference>
<protein>
    <submittedName>
        <fullName evidence="3">Uncharacterized protein</fullName>
    </submittedName>
</protein>
<reference evidence="4" key="2">
    <citation type="submission" date="2013-12" db="EMBL/GenBank/DDBJ databases">
        <authorList>
            <person name="Yu Y."/>
            <person name="Lee S."/>
            <person name="de Baynast K."/>
            <person name="Wissotski M."/>
            <person name="Liu L."/>
            <person name="Talag J."/>
            <person name="Goicoechea J."/>
            <person name="Angelova A."/>
            <person name="Jetty R."/>
            <person name="Kudrna D."/>
            <person name="Golser W."/>
            <person name="Rivera L."/>
            <person name="Zhang J."/>
            <person name="Wing R."/>
        </authorList>
    </citation>
    <scope>NUCLEOTIDE SEQUENCE</scope>
</reference>
<evidence type="ECO:0000313" key="3">
    <source>
        <dbReference type="EnsemblPlants" id="LPERR02G21610.1"/>
    </source>
</evidence>
<sequence>MRNPPGRHLLRVATRAVRSSSGLGSGGGGGGASTSATSPVAAASSSGGRSRTRAGGRILRATSPPPPSAIAAAACWESRTMGREGEDEDWEEVVAGAGEAVQGGRVPAEEEEYRVVFWSPPTGDEVHAALSSIEEVFGDPFRAYPDETEQTELSTSVHSSSGNSSGSDDWIEPAAYALNSTALLAREHRNVLDAFRLLQKDPNVQKMVMSLSCDRAVWNAVMNNEAVQEFRRSFQDEKETGRKGNHGGPTGVLKWILGNTQAKIMEFIDNVMKIVNMLFHPDDDEANPDLFSDAVKVSFMLSVFIFIVVAIARINYEPWDFKEVDRGVQVQAQISEATFPVYDLQAC</sequence>
<dbReference type="Proteomes" id="UP000032180">
    <property type="component" value="Chromosome 2"/>
</dbReference>
<accession>A0A0D9VJ37</accession>
<dbReference type="PANTHER" id="PTHR33625">
    <property type="entry name" value="OS08G0179900 PROTEIN"/>
    <property type="match status" value="1"/>
</dbReference>
<dbReference type="EnsemblPlants" id="LPERR02G21610.1">
    <property type="protein sequence ID" value="LPERR02G21610.1"/>
    <property type="gene ID" value="LPERR02G21610"/>
</dbReference>
<feature type="compositionally biased region" description="Gly residues" evidence="1">
    <location>
        <begin position="23"/>
        <end position="32"/>
    </location>
</feature>
<keyword evidence="2" id="KW-0472">Membrane</keyword>